<organism evidence="2">
    <name type="scientific">Carassius auratus auratus</name>
    <name type="common">gold crucian carp</name>
    <dbReference type="NCBI Taxonomy" id="145527"/>
    <lineage>
        <taxon>Eukaryota</taxon>
        <taxon>Metazoa</taxon>
        <taxon>Chordata</taxon>
        <taxon>Craniata</taxon>
        <taxon>Vertebrata</taxon>
        <taxon>Euteleostomi</taxon>
        <taxon>Actinopterygii</taxon>
        <taxon>Neopterygii</taxon>
        <taxon>Teleostei</taxon>
        <taxon>Ostariophysi</taxon>
        <taxon>Cypriniformes</taxon>
        <taxon>Cyprinidae</taxon>
        <taxon>Cyprininae</taxon>
        <taxon>Carassius</taxon>
    </lineage>
</organism>
<keyword evidence="1" id="KW-0812">Transmembrane</keyword>
<dbReference type="AlphaFoldDB" id="A0A6J3ZYZ4"/>
<sequence>MKRAESLESLSEELGEAKEIIERMKKQRRICKWMSIILWMLIILGLLLLILIRVSFVLEWRIFTNSLILAEILVQQQNVSGFEVSVWATVKGNRTKIENKTIGFWRWLDNLHDKKNDYYMVRKPKVKLKSTVKIKHWHSSDIEVYEENSFIQEQEGNRTIKYFIGSTYRTSENEELGGCWIFRSAKDYNPWTIRQCKYKGTVKRSKRDKNMDKIKSAAGIRENVEKWIETNGMLFKEGNFIVLTTVRDRSVGSRKTGYAELEITSETRISLELNKTVPWIWKRRLALPRVKFNFKIGYWEIDEVKWETDVYLIKMEIKETLQTEIEIKNYYEDKVKQIEQCVRKEMGKKYHGQKYKYIKTDSVDFSYAHFCDKDEENMDCDDFCNGTDPITGNKTNENLSIKRRLYLKRLNLNRRKDKEGIYRNNLVFFSDAVFGLLGNECGSIIEKCSSGHDQITINQIASVLCYWSKGILPLPWTFKRSKLANKYEMTYGTGGVIRIVSRNPQWKMFYGPVYYATNSMLRYRVPKGGKNVPLTKLDAIAIDDLSLTIERRNWKENWCKAKDKNYYLGLDWLRNDLCNTSIEIKGQKIKGGPRWFEDPGEFVKKGVEGVKKAAETVFNFVTTDLWSSLINLFIRAGWYILYGGLIVLGLVIIMVIIKCFCASLGQRMMSRKDNGDVLTVLGKLIDFQAKGHKRIKRTKKHDLEKPLL</sequence>
<keyword evidence="1" id="KW-1133">Transmembrane helix</keyword>
<evidence type="ECO:0000313" key="2">
    <source>
        <dbReference type="EMBL" id="BBJ77718.1"/>
    </source>
</evidence>
<name>A0A6J3ZYZ4_CARAU</name>
<proteinExistence type="predicted"/>
<protein>
    <submittedName>
        <fullName evidence="2">Env-like protein</fullName>
    </submittedName>
</protein>
<dbReference type="EMBL" id="LC471609">
    <property type="protein sequence ID" value="BBJ77718.1"/>
    <property type="molecule type" value="Genomic_DNA"/>
</dbReference>
<reference evidence="2" key="1">
    <citation type="journal article" date="2020" name="Curr. Biol.">
        <title>The Genetic Basis of Morphological Diversity in Domesticated Goldfish.</title>
        <authorList>
            <person name="Kon T."/>
            <person name="Omori Y."/>
            <person name="Fukuta K."/>
            <person name="Wada H."/>
            <person name="Watanabe M."/>
            <person name="Chen Z."/>
            <person name="Iwasaki M."/>
            <person name="Mishina T."/>
            <person name="Matsuzaki S.S."/>
            <person name="Yoshihara D."/>
            <person name="Arakawa J."/>
            <person name="Kawakami K."/>
            <person name="Toyoda A."/>
            <person name="Burgess S.M."/>
            <person name="Noguchi H."/>
            <person name="Furukawa T."/>
        </authorList>
    </citation>
    <scope>NUCLEOTIDE SEQUENCE</scope>
</reference>
<feature type="transmembrane region" description="Helical" evidence="1">
    <location>
        <begin position="33"/>
        <end position="56"/>
    </location>
</feature>
<accession>A0A6J3ZYZ4</accession>
<evidence type="ECO:0000256" key="1">
    <source>
        <dbReference type="SAM" id="Phobius"/>
    </source>
</evidence>
<keyword evidence="1" id="KW-0472">Membrane</keyword>
<feature type="transmembrane region" description="Helical" evidence="1">
    <location>
        <begin position="638"/>
        <end position="661"/>
    </location>
</feature>